<name>A0A815A5A5_9BILA</name>
<evidence type="ECO:0000313" key="5">
    <source>
        <dbReference type="Proteomes" id="UP000663855"/>
    </source>
</evidence>
<dbReference type="AlphaFoldDB" id="A0A815A5A5"/>
<accession>A0A815A5A5</accession>
<comment type="caution">
    <text evidence="2">The sequence shown here is derived from an EMBL/GenBank/DDBJ whole genome shotgun (WGS) entry which is preliminary data.</text>
</comment>
<evidence type="ECO:0000256" key="1">
    <source>
        <dbReference type="SAM" id="MobiDB-lite"/>
    </source>
</evidence>
<organism evidence="2 5">
    <name type="scientific">Rotaria magnacalcarata</name>
    <dbReference type="NCBI Taxonomy" id="392030"/>
    <lineage>
        <taxon>Eukaryota</taxon>
        <taxon>Metazoa</taxon>
        <taxon>Spiralia</taxon>
        <taxon>Gnathifera</taxon>
        <taxon>Rotifera</taxon>
        <taxon>Eurotatoria</taxon>
        <taxon>Bdelloidea</taxon>
        <taxon>Philodinida</taxon>
        <taxon>Philodinidae</taxon>
        <taxon>Rotaria</taxon>
    </lineage>
</organism>
<feature type="region of interest" description="Disordered" evidence="1">
    <location>
        <begin position="1"/>
        <end position="60"/>
    </location>
</feature>
<dbReference type="Proteomes" id="UP000663855">
    <property type="component" value="Unassembled WGS sequence"/>
</dbReference>
<gene>
    <name evidence="3" type="ORF">BYL167_LOCUS40491</name>
    <name evidence="4" type="ORF">BYL167_LOCUS48108</name>
    <name evidence="2" type="ORF">CJN711_LOCUS14451</name>
</gene>
<feature type="non-terminal residue" evidence="2">
    <location>
        <position position="1"/>
    </location>
</feature>
<feature type="compositionally biased region" description="Low complexity" evidence="1">
    <location>
        <begin position="1"/>
        <end position="26"/>
    </location>
</feature>
<dbReference type="EMBL" id="CAJOBH010100397">
    <property type="protein sequence ID" value="CAF4609820.1"/>
    <property type="molecule type" value="Genomic_DNA"/>
</dbReference>
<dbReference type="EMBL" id="CAJOBH010139959">
    <property type="protein sequence ID" value="CAF4800157.1"/>
    <property type="molecule type" value="Genomic_DNA"/>
</dbReference>
<sequence>ILAYNTRSIASASSTRSSQTKKSSVTSKRRSTSHKGSVGDESTPTVRRDRPSRTKTRDEI</sequence>
<dbReference type="Proteomes" id="UP000681967">
    <property type="component" value="Unassembled WGS sequence"/>
</dbReference>
<reference evidence="2" key="1">
    <citation type="submission" date="2021-02" db="EMBL/GenBank/DDBJ databases">
        <authorList>
            <person name="Nowell W R."/>
        </authorList>
    </citation>
    <scope>NUCLEOTIDE SEQUENCE</scope>
</reference>
<evidence type="ECO:0000313" key="4">
    <source>
        <dbReference type="EMBL" id="CAF4800157.1"/>
    </source>
</evidence>
<evidence type="ECO:0000313" key="2">
    <source>
        <dbReference type="EMBL" id="CAF1250218.1"/>
    </source>
</evidence>
<feature type="compositionally biased region" description="Basic and acidic residues" evidence="1">
    <location>
        <begin position="46"/>
        <end position="60"/>
    </location>
</feature>
<protein>
    <submittedName>
        <fullName evidence="2">Uncharacterized protein</fullName>
    </submittedName>
</protein>
<feature type="non-terminal residue" evidence="2">
    <location>
        <position position="60"/>
    </location>
</feature>
<evidence type="ECO:0000313" key="3">
    <source>
        <dbReference type="EMBL" id="CAF4609820.1"/>
    </source>
</evidence>
<proteinExistence type="predicted"/>
<dbReference type="EMBL" id="CAJNOV010006532">
    <property type="protein sequence ID" value="CAF1250218.1"/>
    <property type="molecule type" value="Genomic_DNA"/>
</dbReference>